<accession>D6SQ05</accession>
<evidence type="ECO:0000313" key="1">
    <source>
        <dbReference type="EMBL" id="EFI34831.1"/>
    </source>
</evidence>
<reference evidence="1" key="1">
    <citation type="submission" date="2010-05" db="EMBL/GenBank/DDBJ databases">
        <title>The draft genome of Desulfonatronospira thiodismutans ASO3-1.</title>
        <authorList>
            <consortium name="US DOE Joint Genome Institute (JGI-PGF)"/>
            <person name="Lucas S."/>
            <person name="Copeland A."/>
            <person name="Lapidus A."/>
            <person name="Cheng J.-F."/>
            <person name="Bruce D."/>
            <person name="Goodwin L."/>
            <person name="Pitluck S."/>
            <person name="Chertkov O."/>
            <person name="Brettin T."/>
            <person name="Detter J.C."/>
            <person name="Han C."/>
            <person name="Land M.L."/>
            <person name="Hauser L."/>
            <person name="Kyrpides N."/>
            <person name="Mikhailova N."/>
            <person name="Muyzer G."/>
            <person name="Woyke T."/>
        </authorList>
    </citation>
    <scope>NUCLEOTIDE SEQUENCE [LARGE SCALE GENOMIC DNA]</scope>
    <source>
        <strain evidence="1">ASO3-1</strain>
    </source>
</reference>
<dbReference type="AlphaFoldDB" id="D6SQ05"/>
<evidence type="ECO:0000313" key="2">
    <source>
        <dbReference type="Proteomes" id="UP000005496"/>
    </source>
</evidence>
<organism evidence="1 2">
    <name type="scientific">Desulfonatronospira thiodismutans ASO3-1</name>
    <dbReference type="NCBI Taxonomy" id="555779"/>
    <lineage>
        <taxon>Bacteria</taxon>
        <taxon>Pseudomonadati</taxon>
        <taxon>Thermodesulfobacteriota</taxon>
        <taxon>Desulfovibrionia</taxon>
        <taxon>Desulfovibrionales</taxon>
        <taxon>Desulfonatronovibrionaceae</taxon>
        <taxon>Desulfonatronospira</taxon>
    </lineage>
</organism>
<keyword evidence="2" id="KW-1185">Reference proteome</keyword>
<dbReference type="EMBL" id="ACJN02000002">
    <property type="protein sequence ID" value="EFI34831.1"/>
    <property type="molecule type" value="Genomic_DNA"/>
</dbReference>
<comment type="caution">
    <text evidence="1">The sequence shown here is derived from an EMBL/GenBank/DDBJ whole genome shotgun (WGS) entry which is preliminary data.</text>
</comment>
<gene>
    <name evidence="1" type="ORF">Dthio_PD2221</name>
</gene>
<sequence>MPTWILKPTVTHRRGERSAVMAAVRRHILPGVTTRREGSGYLAVLSGCRSDRGSGECRTARVWTSAVAAAASSTVIRYQFGLELVEDEV</sequence>
<name>D6SQ05_9BACT</name>
<dbReference type="Proteomes" id="UP000005496">
    <property type="component" value="Unassembled WGS sequence"/>
</dbReference>
<proteinExistence type="predicted"/>
<protein>
    <submittedName>
        <fullName evidence="1">Uncharacterized protein</fullName>
    </submittedName>
</protein>